<accession>A0A1A8VIG0</accession>
<protein>
    <submittedName>
        <fullName evidence="1">Uncharacterized protein</fullName>
    </submittedName>
</protein>
<evidence type="ECO:0000313" key="1">
    <source>
        <dbReference type="EMBL" id="SBS80230.1"/>
    </source>
</evidence>
<dbReference type="Proteomes" id="UP000078560">
    <property type="component" value="Unassembled WGS sequence"/>
</dbReference>
<sequence length="172" mass="20431">MKEFENFELIKKKFSPLLFIFRKDEENEIKNYLRKSSLVNLIKNYKSAKVGEQGITASGRPNYFMTNRLPNHSEKPFYIFNKYNGNNISERGKFFSTVESNKNGELTYQHHNNALNKALLNSKYFPSILNNKLVRYTNDEELDLDELEKEYIVVKKVYTFVQEGPSMYMYIY</sequence>
<dbReference type="AlphaFoldDB" id="A0A1A8VIG0"/>
<reference evidence="2" key="1">
    <citation type="submission" date="2016-05" db="EMBL/GenBank/DDBJ databases">
        <authorList>
            <person name="Naeem Raeece"/>
        </authorList>
    </citation>
    <scope>NUCLEOTIDE SEQUENCE [LARGE SCALE GENOMIC DNA]</scope>
</reference>
<evidence type="ECO:0000313" key="2">
    <source>
        <dbReference type="Proteomes" id="UP000078560"/>
    </source>
</evidence>
<name>A0A1A8VIG0_PLAOA</name>
<organism evidence="1 2">
    <name type="scientific">Plasmodium ovale curtisi</name>
    <dbReference type="NCBI Taxonomy" id="864141"/>
    <lineage>
        <taxon>Eukaryota</taxon>
        <taxon>Sar</taxon>
        <taxon>Alveolata</taxon>
        <taxon>Apicomplexa</taxon>
        <taxon>Aconoidasida</taxon>
        <taxon>Haemosporida</taxon>
        <taxon>Plasmodiidae</taxon>
        <taxon>Plasmodium</taxon>
        <taxon>Plasmodium (Plasmodium)</taxon>
    </lineage>
</organism>
<proteinExistence type="predicted"/>
<dbReference type="EMBL" id="FLQU01000054">
    <property type="protein sequence ID" value="SBS80230.1"/>
    <property type="molecule type" value="Genomic_DNA"/>
</dbReference>
<dbReference type="VEuPathDB" id="PlasmoDB:PocGH01_03015400"/>
<gene>
    <name evidence="1" type="ORF">POVCU2_0004260</name>
</gene>